<accession>A0A4Y9Z933</accession>
<dbReference type="Proteomes" id="UP000298327">
    <property type="component" value="Unassembled WGS sequence"/>
</dbReference>
<protein>
    <submittedName>
        <fullName evidence="1">Uncharacterized protein</fullName>
    </submittedName>
</protein>
<feature type="non-terminal residue" evidence="1">
    <location>
        <position position="1"/>
    </location>
</feature>
<evidence type="ECO:0000313" key="2">
    <source>
        <dbReference type="Proteomes" id="UP000298327"/>
    </source>
</evidence>
<comment type="caution">
    <text evidence="1">The sequence shown here is derived from an EMBL/GenBank/DDBJ whole genome shotgun (WGS) entry which is preliminary data.</text>
</comment>
<organism evidence="1 2">
    <name type="scientific">Dentipellis fragilis</name>
    <dbReference type="NCBI Taxonomy" id="205917"/>
    <lineage>
        <taxon>Eukaryota</taxon>
        <taxon>Fungi</taxon>
        <taxon>Dikarya</taxon>
        <taxon>Basidiomycota</taxon>
        <taxon>Agaricomycotina</taxon>
        <taxon>Agaricomycetes</taxon>
        <taxon>Russulales</taxon>
        <taxon>Hericiaceae</taxon>
        <taxon>Dentipellis</taxon>
    </lineage>
</organism>
<proteinExistence type="predicted"/>
<evidence type="ECO:0000313" key="1">
    <source>
        <dbReference type="EMBL" id="TFY70527.1"/>
    </source>
</evidence>
<gene>
    <name evidence="1" type="ORF">EVG20_g2485</name>
</gene>
<dbReference type="OrthoDB" id="10250284at2759"/>
<dbReference type="EMBL" id="SEOQ01000097">
    <property type="protein sequence ID" value="TFY70527.1"/>
    <property type="molecule type" value="Genomic_DNA"/>
</dbReference>
<dbReference type="AlphaFoldDB" id="A0A4Y9Z933"/>
<keyword evidence="2" id="KW-1185">Reference proteome</keyword>
<reference evidence="1 2" key="1">
    <citation type="submission" date="2019-02" db="EMBL/GenBank/DDBJ databases">
        <title>Genome sequencing of the rare red list fungi Dentipellis fragilis.</title>
        <authorList>
            <person name="Buettner E."/>
            <person name="Kellner H."/>
        </authorList>
    </citation>
    <scope>NUCLEOTIDE SEQUENCE [LARGE SCALE GENOMIC DNA]</scope>
    <source>
        <strain evidence="1 2">DSM 105465</strain>
    </source>
</reference>
<name>A0A4Y9Z933_9AGAM</name>
<dbReference type="STRING" id="205917.A0A4Y9Z933"/>
<sequence length="282" mass="29760">PCPHPGPRPASRSCPPQTQSTIDLAVRSIPRGTGAVRIDTPFTIACTLSVAAPVQPIPGRVRVIALAVQHVQLPQPGQSLSAGTGAPVVSDPTSPRVHALGTTTPTSASGTAISGPFSLLDDRTLVGSPRATTFEEAGIGIGAEGPRMLPPPTPAPGDEERYARTVGVKYVGPSTVFLPPLRLRALRPTTIPDAESDDESAESVSVEDAKTLKAEGTWDVELVYMPARSGFVAVGGLRVFLVEDRFEIVAESGHVLDAEHRAPPMQKLREWDVIGEVWVDSH</sequence>